<evidence type="ECO:0000256" key="5">
    <source>
        <dbReference type="ARBA" id="ARBA00022781"/>
    </source>
</evidence>
<evidence type="ECO:0000256" key="1">
    <source>
        <dbReference type="ARBA" id="ARBA00004127"/>
    </source>
</evidence>
<keyword evidence="10" id="KW-1185">Reference proteome</keyword>
<dbReference type="GeneID" id="111602398"/>
<dbReference type="GO" id="GO:0033179">
    <property type="term" value="C:proton-transporting V-type ATPase, V0 domain"/>
    <property type="evidence" value="ECO:0007669"/>
    <property type="project" value="InterPro"/>
</dbReference>
<evidence type="ECO:0000313" key="10">
    <source>
        <dbReference type="Proteomes" id="UP000504633"/>
    </source>
</evidence>
<keyword evidence="8 9" id="KW-0472">Membrane</keyword>
<dbReference type="Proteomes" id="UP000504633">
    <property type="component" value="Unplaced"/>
</dbReference>
<organism evidence="10 11">
    <name type="scientific">Drosophila hydei</name>
    <name type="common">Fruit fly</name>
    <dbReference type="NCBI Taxonomy" id="7224"/>
    <lineage>
        <taxon>Eukaryota</taxon>
        <taxon>Metazoa</taxon>
        <taxon>Ecdysozoa</taxon>
        <taxon>Arthropoda</taxon>
        <taxon>Hexapoda</taxon>
        <taxon>Insecta</taxon>
        <taxon>Pterygota</taxon>
        <taxon>Neoptera</taxon>
        <taxon>Endopterygota</taxon>
        <taxon>Diptera</taxon>
        <taxon>Brachycera</taxon>
        <taxon>Muscomorpha</taxon>
        <taxon>Ephydroidea</taxon>
        <taxon>Drosophilidae</taxon>
        <taxon>Drosophila</taxon>
    </lineage>
</organism>
<reference evidence="11" key="1">
    <citation type="submission" date="2025-08" db="UniProtKB">
        <authorList>
            <consortium name="RefSeq"/>
        </authorList>
    </citation>
    <scope>IDENTIFICATION</scope>
    <source>
        <strain evidence="11">15085-1641.00</strain>
        <tissue evidence="11">Whole body</tissue>
    </source>
</reference>
<dbReference type="AlphaFoldDB" id="A0A6J1M9I7"/>
<dbReference type="PANTHER" id="PTHR12263">
    <property type="entry name" value="VACUOLAR ATP SYNTHASE SUBUNIT H"/>
    <property type="match status" value="1"/>
</dbReference>
<evidence type="ECO:0000256" key="4">
    <source>
        <dbReference type="ARBA" id="ARBA00022692"/>
    </source>
</evidence>
<dbReference type="RefSeq" id="XP_023175185.1">
    <property type="nucleotide sequence ID" value="XM_023319417.2"/>
</dbReference>
<keyword evidence="5" id="KW-0375">Hydrogen ion transport</keyword>
<dbReference type="InterPro" id="IPR008389">
    <property type="entry name" value="ATPase_V0-cplx_e1/e2_su"/>
</dbReference>
<sequence>MNKYVSLIIFTVFWALFAGVGCIVAKYFKERTLIRCCVLLTAACCWLVWLVTFLMQLNPLVGPRLQQMDILGMLSYWESSYIHSEPDP</sequence>
<proteinExistence type="inferred from homology"/>
<dbReference type="PANTHER" id="PTHR12263:SF0">
    <property type="entry name" value="V-TYPE PROTON ATPASE SUBUNIT"/>
    <property type="match status" value="1"/>
</dbReference>
<evidence type="ECO:0000256" key="8">
    <source>
        <dbReference type="ARBA" id="ARBA00023136"/>
    </source>
</evidence>
<keyword evidence="7" id="KW-0406">Ion transport</keyword>
<feature type="transmembrane region" description="Helical" evidence="9">
    <location>
        <begin position="32"/>
        <end position="55"/>
    </location>
</feature>
<evidence type="ECO:0000256" key="7">
    <source>
        <dbReference type="ARBA" id="ARBA00023065"/>
    </source>
</evidence>
<evidence type="ECO:0000256" key="6">
    <source>
        <dbReference type="ARBA" id="ARBA00022989"/>
    </source>
</evidence>
<keyword evidence="6 9" id="KW-1133">Transmembrane helix</keyword>
<evidence type="ECO:0000256" key="3">
    <source>
        <dbReference type="ARBA" id="ARBA00022448"/>
    </source>
</evidence>
<dbReference type="Pfam" id="PF05493">
    <property type="entry name" value="ATP_synt_H"/>
    <property type="match status" value="1"/>
</dbReference>
<dbReference type="GO" id="GO:0012505">
    <property type="term" value="C:endomembrane system"/>
    <property type="evidence" value="ECO:0007669"/>
    <property type="project" value="UniProtKB-SubCell"/>
</dbReference>
<comment type="subcellular location">
    <subcellularLocation>
        <location evidence="1">Endomembrane system</location>
        <topology evidence="1">Multi-pass membrane protein</topology>
    </subcellularLocation>
</comment>
<keyword evidence="4 9" id="KW-0812">Transmembrane</keyword>
<gene>
    <name evidence="11" type="primary">LOC111602398</name>
</gene>
<dbReference type="CTD" id="42041"/>
<dbReference type="OMA" id="RGIIRCC"/>
<feature type="transmembrane region" description="Helical" evidence="9">
    <location>
        <begin position="6"/>
        <end position="25"/>
    </location>
</feature>
<protein>
    <submittedName>
        <fullName evidence="11">V-type proton ATPase subunit e</fullName>
    </submittedName>
</protein>
<evidence type="ECO:0000256" key="9">
    <source>
        <dbReference type="SAM" id="Phobius"/>
    </source>
</evidence>
<accession>A0A6J1M9I7</accession>
<name>A0A6J1M9I7_DROHY</name>
<comment type="similarity">
    <text evidence="2">Belongs to the V-ATPase e1/e2 subunit family.</text>
</comment>
<evidence type="ECO:0000256" key="2">
    <source>
        <dbReference type="ARBA" id="ARBA00008328"/>
    </source>
</evidence>
<dbReference type="OrthoDB" id="1508846at2759"/>
<evidence type="ECO:0000313" key="11">
    <source>
        <dbReference type="RefSeq" id="XP_023175185.1"/>
    </source>
</evidence>
<dbReference type="GO" id="GO:0046961">
    <property type="term" value="F:proton-transporting ATPase activity, rotational mechanism"/>
    <property type="evidence" value="ECO:0007669"/>
    <property type="project" value="InterPro"/>
</dbReference>
<dbReference type="PROSITE" id="PS51257">
    <property type="entry name" value="PROKAR_LIPOPROTEIN"/>
    <property type="match status" value="1"/>
</dbReference>
<keyword evidence="3" id="KW-0813">Transport</keyword>
<dbReference type="GO" id="GO:0033181">
    <property type="term" value="C:plasma membrane proton-transporting V-type ATPase complex"/>
    <property type="evidence" value="ECO:0007669"/>
    <property type="project" value="TreeGrafter"/>
</dbReference>
<dbReference type="KEGG" id="dhe:111602398"/>